<feature type="region of interest" description="Disordered" evidence="1">
    <location>
        <begin position="1"/>
        <end position="118"/>
    </location>
</feature>
<protein>
    <submittedName>
        <fullName evidence="2">Uncharacterized protein</fullName>
    </submittedName>
</protein>
<dbReference type="EMBL" id="CP033073">
    <property type="protein sequence ID" value="AYN42831.1"/>
    <property type="molecule type" value="Genomic_DNA"/>
</dbReference>
<proteinExistence type="predicted"/>
<evidence type="ECO:0000313" key="3">
    <source>
        <dbReference type="Proteomes" id="UP000268329"/>
    </source>
</evidence>
<feature type="compositionally biased region" description="Basic and acidic residues" evidence="1">
    <location>
        <begin position="54"/>
        <end position="70"/>
    </location>
</feature>
<name>A0A3G2JML5_9ACTN</name>
<sequence>MSVAGCTTVRPGALPDPARSQRPFAPDAAATPSALNAPLSPPSGPAALVRTGPGHREGHAPAVAPEKDAAPESDTAPVRKAAPAVPHRVRPAAPRVHPPRRRSPAWPPAPRPAHRPPTERMRDLCRRADGVAAPDVVGLCRSTFG</sequence>
<evidence type="ECO:0000313" key="2">
    <source>
        <dbReference type="EMBL" id="AYN42831.1"/>
    </source>
</evidence>
<evidence type="ECO:0000256" key="1">
    <source>
        <dbReference type="SAM" id="MobiDB-lite"/>
    </source>
</evidence>
<dbReference type="Proteomes" id="UP000268329">
    <property type="component" value="Chromosome"/>
</dbReference>
<accession>A0A3G2JML5</accession>
<organism evidence="2 3">
    <name type="scientific">Streptomyces dangxiongensis</name>
    <dbReference type="NCBI Taxonomy" id="1442032"/>
    <lineage>
        <taxon>Bacteria</taxon>
        <taxon>Bacillati</taxon>
        <taxon>Actinomycetota</taxon>
        <taxon>Actinomycetes</taxon>
        <taxon>Kitasatosporales</taxon>
        <taxon>Streptomycetaceae</taxon>
        <taxon>Streptomyces</taxon>
    </lineage>
</organism>
<keyword evidence="3" id="KW-1185">Reference proteome</keyword>
<gene>
    <name evidence="2" type="ORF">D9753_32585</name>
</gene>
<dbReference type="AlphaFoldDB" id="A0A3G2JML5"/>
<feature type="compositionally biased region" description="Low complexity" evidence="1">
    <location>
        <begin position="76"/>
        <end position="95"/>
    </location>
</feature>
<reference evidence="2 3" key="1">
    <citation type="submission" date="2018-10" db="EMBL/GenBank/DDBJ databases">
        <title>The genome of Streptomyces dangxiongensis Z022.</title>
        <authorList>
            <person name="Zhang B."/>
        </authorList>
    </citation>
    <scope>NUCLEOTIDE SEQUENCE [LARGE SCALE GENOMIC DNA]</scope>
    <source>
        <strain evidence="2 3">Z022</strain>
    </source>
</reference>
<feature type="compositionally biased region" description="Low complexity" evidence="1">
    <location>
        <begin position="23"/>
        <end position="38"/>
    </location>
</feature>
<dbReference type="KEGG" id="sdd:D9753_32585"/>